<dbReference type="PRINTS" id="PR00039">
    <property type="entry name" value="HTHLYSR"/>
</dbReference>
<keyword evidence="3" id="KW-0238">DNA-binding</keyword>
<dbReference type="Gene3D" id="3.40.190.290">
    <property type="match status" value="1"/>
</dbReference>
<dbReference type="STRING" id="478.A7456_02820"/>
<dbReference type="InterPro" id="IPR000847">
    <property type="entry name" value="LysR_HTH_N"/>
</dbReference>
<dbReference type="CDD" id="cd05466">
    <property type="entry name" value="PBP2_LTTR_substrate"/>
    <property type="match status" value="1"/>
</dbReference>
<evidence type="ECO:0000313" key="7">
    <source>
        <dbReference type="EMBL" id="OBX85095.1"/>
    </source>
</evidence>
<dbReference type="AlphaFoldDB" id="A0A1B8PJB9"/>
<dbReference type="EMBL" id="LZDN01000019">
    <property type="protein sequence ID" value="OBX50281.1"/>
    <property type="molecule type" value="Genomic_DNA"/>
</dbReference>
<reference evidence="6 10" key="2">
    <citation type="submission" date="2016-06" db="EMBL/GenBank/DDBJ databases">
        <title>Draft genome of Moraxella nonliquefaciens CCUG 60284.</title>
        <authorList>
            <person name="Salva-Serra F."/>
            <person name="Engstrom-Jakobsson H."/>
            <person name="Thorell K."/>
            <person name="Gonzales-Siles L."/>
            <person name="Karlsson R."/>
            <person name="Boulund F."/>
            <person name="Engstrand L."/>
            <person name="Kristiansson E."/>
            <person name="Moore E."/>
        </authorList>
    </citation>
    <scope>NUCLEOTIDE SEQUENCE [LARGE SCALE GENOMIC DNA]</scope>
    <source>
        <strain evidence="6 10">CCUG 60284</strain>
    </source>
</reference>
<gene>
    <name evidence="7" type="ORF">A7456_02820</name>
    <name evidence="6" type="ORF">A9Z60_09855</name>
    <name evidence="8" type="ORF">I6G26_05330</name>
</gene>
<dbReference type="InterPro" id="IPR036388">
    <property type="entry name" value="WH-like_DNA-bd_sf"/>
</dbReference>
<comment type="similarity">
    <text evidence="1">Belongs to the LysR transcriptional regulatory family.</text>
</comment>
<evidence type="ECO:0000256" key="2">
    <source>
        <dbReference type="ARBA" id="ARBA00023015"/>
    </source>
</evidence>
<accession>A0A1B8PJB9</accession>
<organism evidence="6 10">
    <name type="scientific">Moraxella nonliquefaciens</name>
    <dbReference type="NCBI Taxonomy" id="478"/>
    <lineage>
        <taxon>Bacteria</taxon>
        <taxon>Pseudomonadati</taxon>
        <taxon>Pseudomonadota</taxon>
        <taxon>Gammaproteobacteria</taxon>
        <taxon>Moraxellales</taxon>
        <taxon>Moraxellaceae</taxon>
        <taxon>Moraxella</taxon>
    </lineage>
</organism>
<dbReference type="Proteomes" id="UP000594834">
    <property type="component" value="Chromosome"/>
</dbReference>
<dbReference type="Proteomes" id="UP000092671">
    <property type="component" value="Unassembled WGS sequence"/>
</dbReference>
<dbReference type="SUPFAM" id="SSF46785">
    <property type="entry name" value="Winged helix' DNA-binding domain"/>
    <property type="match status" value="1"/>
</dbReference>
<dbReference type="Pfam" id="PF00126">
    <property type="entry name" value="HTH_1"/>
    <property type="match status" value="1"/>
</dbReference>
<dbReference type="SUPFAM" id="SSF53850">
    <property type="entry name" value="Periplasmic binding protein-like II"/>
    <property type="match status" value="1"/>
</dbReference>
<keyword evidence="4" id="KW-0804">Transcription</keyword>
<keyword evidence="11" id="KW-1185">Reference proteome</keyword>
<evidence type="ECO:0000256" key="4">
    <source>
        <dbReference type="ARBA" id="ARBA00023163"/>
    </source>
</evidence>
<evidence type="ECO:0000313" key="8">
    <source>
        <dbReference type="EMBL" id="QPT45400.1"/>
    </source>
</evidence>
<protein>
    <submittedName>
        <fullName evidence="6">LysR family transcriptional regulator</fullName>
    </submittedName>
</protein>
<dbReference type="RefSeq" id="WP_066886350.1">
    <property type="nucleotide sequence ID" value="NZ_CP065728.1"/>
</dbReference>
<proteinExistence type="inferred from homology"/>
<reference evidence="7 9" key="1">
    <citation type="submission" date="2016-05" db="EMBL/GenBank/DDBJ databases">
        <title>Draft genome sequence of Moraxella nonliquefaciens CCUG 348T.</title>
        <authorList>
            <person name="Salva-Serra F."/>
            <person name="Engstrom-Jakobsson H."/>
            <person name="Thorell K."/>
            <person name="Gonzales-Siles L."/>
            <person name="Karlsson R."/>
            <person name="Boulund F."/>
            <person name="Engstrand L."/>
            <person name="Kristiansson E."/>
            <person name="Moore E."/>
        </authorList>
    </citation>
    <scope>NUCLEOTIDE SEQUENCE [LARGE SCALE GENOMIC DNA]</scope>
    <source>
        <strain evidence="7 9">CCUG 348</strain>
    </source>
</reference>
<sequence>MNTTNLSTFITVMQTGSISGAAEKLFITQPAVSKRIKSLEDEFGTALFDTIGRGIIPTTSAHELLPYAKKWLEDYESCKANLLYSKEVATGRLVIGTSHHIGLHHLPPVLKQFIQAYPSVQLEVQFMDSETAHKAVLEGDVALAFLTLPPTFDRRLAYHTLWSDPLHFVTGVLSPLAQQSSISLLQLARHPAILPAANTYTSQITLAKFNKHNLRPFATMSTNPLESIRMLVSVGLGWSVLPETLINQDLVKIDLNENIELQRHLGLVINPNLTRSSGTDALLDMLGIKDVHDKESVS</sequence>
<dbReference type="OrthoDB" id="9803735at2"/>
<feature type="domain" description="HTH lysR-type" evidence="5">
    <location>
        <begin position="1"/>
        <end position="58"/>
    </location>
</feature>
<evidence type="ECO:0000256" key="3">
    <source>
        <dbReference type="ARBA" id="ARBA00023125"/>
    </source>
</evidence>
<dbReference type="GO" id="GO:0000976">
    <property type="term" value="F:transcription cis-regulatory region binding"/>
    <property type="evidence" value="ECO:0007669"/>
    <property type="project" value="TreeGrafter"/>
</dbReference>
<reference evidence="8 11" key="3">
    <citation type="submission" date="2020-12" db="EMBL/GenBank/DDBJ databases">
        <title>FDA dAtabase for Regulatory Grade micrObial Sequences (FDA-ARGOS): Supporting development and validation of Infectious Disease Dx tests.</title>
        <authorList>
            <person name="Sproer C."/>
            <person name="Gronow S."/>
            <person name="Severitt S."/>
            <person name="Schroder I."/>
            <person name="Tallon L."/>
            <person name="Sadzewicz L."/>
            <person name="Zhao X."/>
            <person name="Boylan J."/>
            <person name="Ott S."/>
            <person name="Bowen H."/>
            <person name="Vavikolanu K."/>
            <person name="Mehta A."/>
            <person name="Aluvathingal J."/>
            <person name="Nadendla S."/>
            <person name="Lowell S."/>
            <person name="Myers T."/>
            <person name="Yan Y."/>
            <person name="Sichtig H."/>
        </authorList>
    </citation>
    <scope>NUCLEOTIDE SEQUENCE [LARGE SCALE GENOMIC DNA]</scope>
    <source>
        <strain evidence="8 11">FDAARGOS_869</strain>
    </source>
</reference>
<dbReference type="PROSITE" id="PS50931">
    <property type="entry name" value="HTH_LYSR"/>
    <property type="match status" value="1"/>
</dbReference>
<evidence type="ECO:0000259" key="5">
    <source>
        <dbReference type="PROSITE" id="PS50931"/>
    </source>
</evidence>
<dbReference type="Pfam" id="PF03466">
    <property type="entry name" value="LysR_substrate"/>
    <property type="match status" value="1"/>
</dbReference>
<name>A0A1B8PJB9_MORNO</name>
<evidence type="ECO:0000313" key="11">
    <source>
        <dbReference type="Proteomes" id="UP000594834"/>
    </source>
</evidence>
<dbReference type="InterPro" id="IPR005119">
    <property type="entry name" value="LysR_subst-bd"/>
</dbReference>
<dbReference type="Gene3D" id="1.10.10.10">
    <property type="entry name" value="Winged helix-like DNA-binding domain superfamily/Winged helix DNA-binding domain"/>
    <property type="match status" value="1"/>
</dbReference>
<evidence type="ECO:0000313" key="10">
    <source>
        <dbReference type="Proteomes" id="UP000092671"/>
    </source>
</evidence>
<evidence type="ECO:0000313" key="6">
    <source>
        <dbReference type="EMBL" id="OBX50281.1"/>
    </source>
</evidence>
<dbReference type="PANTHER" id="PTHR30126:SF81">
    <property type="entry name" value="HTH-TYPE TRANSCRIPTIONAL REGULATOR ILVY"/>
    <property type="match status" value="1"/>
</dbReference>
<keyword evidence="2" id="KW-0805">Transcription regulation</keyword>
<dbReference type="EMBL" id="CP065728">
    <property type="protein sequence ID" value="QPT45400.1"/>
    <property type="molecule type" value="Genomic_DNA"/>
</dbReference>
<evidence type="ECO:0000256" key="1">
    <source>
        <dbReference type="ARBA" id="ARBA00009437"/>
    </source>
</evidence>
<dbReference type="InterPro" id="IPR036390">
    <property type="entry name" value="WH_DNA-bd_sf"/>
</dbReference>
<dbReference type="GO" id="GO:0003700">
    <property type="term" value="F:DNA-binding transcription factor activity"/>
    <property type="evidence" value="ECO:0007669"/>
    <property type="project" value="InterPro"/>
</dbReference>
<evidence type="ECO:0000313" key="9">
    <source>
        <dbReference type="Proteomes" id="UP000092575"/>
    </source>
</evidence>
<dbReference type="EMBL" id="LXTW01000012">
    <property type="protein sequence ID" value="OBX85095.1"/>
    <property type="molecule type" value="Genomic_DNA"/>
</dbReference>
<dbReference type="Proteomes" id="UP000092575">
    <property type="component" value="Unassembled WGS sequence"/>
</dbReference>
<dbReference type="PANTHER" id="PTHR30126">
    <property type="entry name" value="HTH-TYPE TRANSCRIPTIONAL REGULATOR"/>
    <property type="match status" value="1"/>
</dbReference>